<reference evidence="1" key="1">
    <citation type="journal article" date="2017" name="Curr. Biol.">
        <title>Genome architecture and evolution of a unichromosomal asexual nematode.</title>
        <authorList>
            <person name="Fradin H."/>
            <person name="Zegar C."/>
            <person name="Gutwein M."/>
            <person name="Lucas J."/>
            <person name="Kovtun M."/>
            <person name="Corcoran D."/>
            <person name="Baugh L.R."/>
            <person name="Kiontke K."/>
            <person name="Gunsalus K."/>
            <person name="Fitch D.H."/>
            <person name="Piano F."/>
        </authorList>
    </citation>
    <scope>NUCLEOTIDE SEQUENCE [LARGE SCALE GENOMIC DNA]</scope>
    <source>
        <strain evidence="1">PF1309</strain>
    </source>
</reference>
<gene>
    <name evidence="1" type="ORF">WR25_18469</name>
</gene>
<proteinExistence type="predicted"/>
<protein>
    <submittedName>
        <fullName evidence="1">Uncharacterized protein</fullName>
    </submittedName>
</protein>
<name>A0A2A2K056_9BILA</name>
<comment type="caution">
    <text evidence="1">The sequence shown here is derived from an EMBL/GenBank/DDBJ whole genome shotgun (WGS) entry which is preliminary data.</text>
</comment>
<sequence length="93" mass="9932">MRAMAASVDIIMVGLPWSGPTGTKNPAGRAGWVVSGRIGWSAAPTSRHAREHRRHEAVMLDGGDRADHVDGIMDMGIALKAAPAYRRRRSASA</sequence>
<evidence type="ECO:0000313" key="2">
    <source>
        <dbReference type="Proteomes" id="UP000218231"/>
    </source>
</evidence>
<accession>A0A2A2K056</accession>
<dbReference type="AlphaFoldDB" id="A0A2A2K056"/>
<keyword evidence="2" id="KW-1185">Reference proteome</keyword>
<dbReference type="EMBL" id="LIAE01009951">
    <property type="protein sequence ID" value="PAV67335.1"/>
    <property type="molecule type" value="Genomic_DNA"/>
</dbReference>
<evidence type="ECO:0000313" key="1">
    <source>
        <dbReference type="EMBL" id="PAV67335.1"/>
    </source>
</evidence>
<dbReference type="Proteomes" id="UP000218231">
    <property type="component" value="Unassembled WGS sequence"/>
</dbReference>
<organism evidence="1 2">
    <name type="scientific">Diploscapter pachys</name>
    <dbReference type="NCBI Taxonomy" id="2018661"/>
    <lineage>
        <taxon>Eukaryota</taxon>
        <taxon>Metazoa</taxon>
        <taxon>Ecdysozoa</taxon>
        <taxon>Nematoda</taxon>
        <taxon>Chromadorea</taxon>
        <taxon>Rhabditida</taxon>
        <taxon>Rhabditina</taxon>
        <taxon>Rhabditomorpha</taxon>
        <taxon>Rhabditoidea</taxon>
        <taxon>Rhabditidae</taxon>
        <taxon>Diploscapter</taxon>
    </lineage>
</organism>